<organism evidence="1 2">
    <name type="scientific">Candidatus Lloydbacteria bacterium RIFCSPHIGHO2_02_FULL_54_17</name>
    <dbReference type="NCBI Taxonomy" id="1798664"/>
    <lineage>
        <taxon>Bacteria</taxon>
        <taxon>Candidatus Lloydiibacteriota</taxon>
    </lineage>
</organism>
<dbReference type="AlphaFoldDB" id="A0A1G2DGJ1"/>
<sequence>MKRFIVGAAIAAVVVLGAGCASKPMLVSTQEANAEFGRKPEELLAQIEKIHKGMPEVDVYRALGFKDRQPNLVFLDTTGVQQATCGNCRFEPKGLAELKEHEDTLARRTGRRFVITLIDKYVYIKGTSVVEQKKGTDMGIVMVFEDKRLILMRPDGNPHLDTSESTTLFGLLYDALVKKGLATLILFR</sequence>
<accession>A0A1G2DGJ1</accession>
<dbReference type="PROSITE" id="PS51257">
    <property type="entry name" value="PROKAR_LIPOPROTEIN"/>
    <property type="match status" value="1"/>
</dbReference>
<reference evidence="1 2" key="1">
    <citation type="journal article" date="2016" name="Nat. Commun.">
        <title>Thousands of microbial genomes shed light on interconnected biogeochemical processes in an aquifer system.</title>
        <authorList>
            <person name="Anantharaman K."/>
            <person name="Brown C.T."/>
            <person name="Hug L.A."/>
            <person name="Sharon I."/>
            <person name="Castelle C.J."/>
            <person name="Probst A.J."/>
            <person name="Thomas B.C."/>
            <person name="Singh A."/>
            <person name="Wilkins M.J."/>
            <person name="Karaoz U."/>
            <person name="Brodie E.L."/>
            <person name="Williams K.H."/>
            <person name="Hubbard S.S."/>
            <person name="Banfield J.F."/>
        </authorList>
    </citation>
    <scope>NUCLEOTIDE SEQUENCE [LARGE SCALE GENOMIC DNA]</scope>
</reference>
<dbReference type="Proteomes" id="UP000178636">
    <property type="component" value="Unassembled WGS sequence"/>
</dbReference>
<evidence type="ECO:0000313" key="2">
    <source>
        <dbReference type="Proteomes" id="UP000178636"/>
    </source>
</evidence>
<protein>
    <recommendedName>
        <fullName evidence="3">Lipoprotein</fullName>
    </recommendedName>
</protein>
<proteinExistence type="predicted"/>
<dbReference type="EMBL" id="MHLO01000024">
    <property type="protein sequence ID" value="OGZ12071.1"/>
    <property type="molecule type" value="Genomic_DNA"/>
</dbReference>
<dbReference type="STRING" id="1798664.A3C93_03135"/>
<evidence type="ECO:0008006" key="3">
    <source>
        <dbReference type="Google" id="ProtNLM"/>
    </source>
</evidence>
<comment type="caution">
    <text evidence="1">The sequence shown here is derived from an EMBL/GenBank/DDBJ whole genome shotgun (WGS) entry which is preliminary data.</text>
</comment>
<evidence type="ECO:0000313" key="1">
    <source>
        <dbReference type="EMBL" id="OGZ12071.1"/>
    </source>
</evidence>
<gene>
    <name evidence="1" type="ORF">A3C93_03135</name>
</gene>
<name>A0A1G2DGJ1_9BACT</name>